<keyword evidence="5" id="KW-0539">Nucleus</keyword>
<comment type="caution">
    <text evidence="9">The sequence shown here is derived from an EMBL/GenBank/DDBJ whole genome shotgun (WGS) entry which is preliminary data.</text>
</comment>
<gene>
    <name evidence="9" type="ORF">V6N11_072504</name>
</gene>
<dbReference type="InterPro" id="IPR002487">
    <property type="entry name" value="TF_Kbox"/>
</dbReference>
<dbReference type="Pfam" id="PF00319">
    <property type="entry name" value="SRF-TF"/>
    <property type="match status" value="1"/>
</dbReference>
<proteinExistence type="predicted"/>
<keyword evidence="10" id="KW-1185">Reference proteome</keyword>
<evidence type="ECO:0000313" key="10">
    <source>
        <dbReference type="Proteomes" id="UP001396334"/>
    </source>
</evidence>
<protein>
    <submittedName>
        <fullName evidence="9">Uncharacterized protein</fullName>
    </submittedName>
</protein>
<dbReference type="SUPFAM" id="SSF55455">
    <property type="entry name" value="SRF-like"/>
    <property type="match status" value="1"/>
</dbReference>
<dbReference type="Pfam" id="PF01486">
    <property type="entry name" value="K-box"/>
    <property type="match status" value="1"/>
</dbReference>
<feature type="compositionally biased region" description="Polar residues" evidence="6">
    <location>
        <begin position="242"/>
        <end position="261"/>
    </location>
</feature>
<evidence type="ECO:0000259" key="8">
    <source>
        <dbReference type="PROSITE" id="PS51297"/>
    </source>
</evidence>
<dbReference type="EMBL" id="JBBPBN010000003">
    <property type="protein sequence ID" value="KAK9044188.1"/>
    <property type="molecule type" value="Genomic_DNA"/>
</dbReference>
<organism evidence="9 10">
    <name type="scientific">Hibiscus sabdariffa</name>
    <name type="common">roselle</name>
    <dbReference type="NCBI Taxonomy" id="183260"/>
    <lineage>
        <taxon>Eukaryota</taxon>
        <taxon>Viridiplantae</taxon>
        <taxon>Streptophyta</taxon>
        <taxon>Embryophyta</taxon>
        <taxon>Tracheophyta</taxon>
        <taxon>Spermatophyta</taxon>
        <taxon>Magnoliopsida</taxon>
        <taxon>eudicotyledons</taxon>
        <taxon>Gunneridae</taxon>
        <taxon>Pentapetalae</taxon>
        <taxon>rosids</taxon>
        <taxon>malvids</taxon>
        <taxon>Malvales</taxon>
        <taxon>Malvaceae</taxon>
        <taxon>Malvoideae</taxon>
        <taxon>Hibiscus</taxon>
    </lineage>
</organism>
<feature type="region of interest" description="Disordered" evidence="6">
    <location>
        <begin position="229"/>
        <end position="271"/>
    </location>
</feature>
<evidence type="ECO:0000256" key="6">
    <source>
        <dbReference type="SAM" id="MobiDB-lite"/>
    </source>
</evidence>
<reference evidence="9 10" key="1">
    <citation type="journal article" date="2024" name="G3 (Bethesda)">
        <title>Genome assembly of Hibiscus sabdariffa L. provides insights into metabolisms of medicinal natural products.</title>
        <authorList>
            <person name="Kim T."/>
        </authorList>
    </citation>
    <scope>NUCLEOTIDE SEQUENCE [LARGE SCALE GENOMIC DNA]</scope>
    <source>
        <strain evidence="9">TK-2024</strain>
        <tissue evidence="9">Old leaves</tissue>
    </source>
</reference>
<dbReference type="PRINTS" id="PR00404">
    <property type="entry name" value="MADSDOMAIN"/>
</dbReference>
<dbReference type="InterPro" id="IPR050142">
    <property type="entry name" value="MADS-box/MEF2_TF"/>
</dbReference>
<dbReference type="InterPro" id="IPR036879">
    <property type="entry name" value="TF_MADSbox_sf"/>
</dbReference>
<keyword evidence="2" id="KW-0805">Transcription regulation</keyword>
<dbReference type="PROSITE" id="PS51297">
    <property type="entry name" value="K_BOX"/>
    <property type="match status" value="1"/>
</dbReference>
<feature type="compositionally biased region" description="Basic and acidic residues" evidence="6">
    <location>
        <begin position="7"/>
        <end position="35"/>
    </location>
</feature>
<feature type="domain" description="K-box" evidence="8">
    <location>
        <begin position="153"/>
        <end position="243"/>
    </location>
</feature>
<evidence type="ECO:0000256" key="2">
    <source>
        <dbReference type="ARBA" id="ARBA00023015"/>
    </source>
</evidence>
<dbReference type="Gene3D" id="3.40.1810.10">
    <property type="entry name" value="Transcription factor, MADS-box"/>
    <property type="match status" value="1"/>
</dbReference>
<comment type="subcellular location">
    <subcellularLocation>
        <location evidence="1">Nucleus</location>
    </subcellularLocation>
</comment>
<dbReference type="PROSITE" id="PS50066">
    <property type="entry name" value="MADS_BOX_2"/>
    <property type="match status" value="1"/>
</dbReference>
<evidence type="ECO:0000256" key="1">
    <source>
        <dbReference type="ARBA" id="ARBA00004123"/>
    </source>
</evidence>
<accession>A0ABR2U3B1</accession>
<evidence type="ECO:0000256" key="3">
    <source>
        <dbReference type="ARBA" id="ARBA00023125"/>
    </source>
</evidence>
<evidence type="ECO:0000259" key="7">
    <source>
        <dbReference type="PROSITE" id="PS50066"/>
    </source>
</evidence>
<evidence type="ECO:0000256" key="5">
    <source>
        <dbReference type="ARBA" id="ARBA00023242"/>
    </source>
</evidence>
<dbReference type="PROSITE" id="PS00350">
    <property type="entry name" value="MADS_BOX_1"/>
    <property type="match status" value="1"/>
</dbReference>
<dbReference type="InterPro" id="IPR033896">
    <property type="entry name" value="MEF2-like_N"/>
</dbReference>
<dbReference type="InterPro" id="IPR002100">
    <property type="entry name" value="TF_MADSbox"/>
</dbReference>
<dbReference type="PANTHER" id="PTHR48019">
    <property type="entry name" value="SERUM RESPONSE FACTOR HOMOLOG"/>
    <property type="match status" value="1"/>
</dbReference>
<feature type="domain" description="MADS-box" evidence="7">
    <location>
        <begin position="67"/>
        <end position="127"/>
    </location>
</feature>
<evidence type="ECO:0000256" key="4">
    <source>
        <dbReference type="ARBA" id="ARBA00023163"/>
    </source>
</evidence>
<sequence length="271" mass="31074">MVEGEETLNKQSKEGNETKTQMKEGKGDKQEANEVEKRWGRNNSVQSLHLFLLPFSLLNELWLVWTMTRQKIQIKKIDNLAARQVTFSKRRKGLFKKAHELSTLCDAEIALLVFSNTGKLFEYSSTSTRQVIERRSLQSERIDRLDPIPSLELQLQSSACATLSKEMAEKTRELRQLRGEELQGLGLDELKQLEKLVEGGLNRVTETKEERFLKEISTLKSKGVELMEENQQLKEKMENLPEQGQPSESNGHAWRSSSSDISLRLGLPYPN</sequence>
<dbReference type="Proteomes" id="UP001396334">
    <property type="component" value="Unassembled WGS sequence"/>
</dbReference>
<keyword evidence="4" id="KW-0804">Transcription</keyword>
<dbReference type="SMART" id="SM00432">
    <property type="entry name" value="MADS"/>
    <property type="match status" value="1"/>
</dbReference>
<keyword evidence="3" id="KW-0238">DNA-binding</keyword>
<evidence type="ECO:0000313" key="9">
    <source>
        <dbReference type="EMBL" id="KAK9044188.1"/>
    </source>
</evidence>
<dbReference type="CDD" id="cd00265">
    <property type="entry name" value="MADS_MEF2_like"/>
    <property type="match status" value="1"/>
</dbReference>
<name>A0ABR2U3B1_9ROSI</name>
<feature type="region of interest" description="Disordered" evidence="6">
    <location>
        <begin position="1"/>
        <end position="35"/>
    </location>
</feature>